<dbReference type="AlphaFoldDB" id="A0A6A6H431"/>
<organism evidence="2 3">
    <name type="scientific">Viridothelium virens</name>
    <name type="common">Speckled blister lichen</name>
    <name type="synonym">Trypethelium virens</name>
    <dbReference type="NCBI Taxonomy" id="1048519"/>
    <lineage>
        <taxon>Eukaryota</taxon>
        <taxon>Fungi</taxon>
        <taxon>Dikarya</taxon>
        <taxon>Ascomycota</taxon>
        <taxon>Pezizomycotina</taxon>
        <taxon>Dothideomycetes</taxon>
        <taxon>Dothideomycetes incertae sedis</taxon>
        <taxon>Trypetheliales</taxon>
        <taxon>Trypetheliaceae</taxon>
        <taxon>Viridothelium</taxon>
    </lineage>
</organism>
<feature type="region of interest" description="Disordered" evidence="1">
    <location>
        <begin position="69"/>
        <end position="102"/>
    </location>
</feature>
<evidence type="ECO:0000313" key="2">
    <source>
        <dbReference type="EMBL" id="KAF2232856.1"/>
    </source>
</evidence>
<reference evidence="2" key="1">
    <citation type="journal article" date="2020" name="Stud. Mycol.">
        <title>101 Dothideomycetes genomes: a test case for predicting lifestyles and emergence of pathogens.</title>
        <authorList>
            <person name="Haridas S."/>
            <person name="Albert R."/>
            <person name="Binder M."/>
            <person name="Bloem J."/>
            <person name="Labutti K."/>
            <person name="Salamov A."/>
            <person name="Andreopoulos B."/>
            <person name="Baker S."/>
            <person name="Barry K."/>
            <person name="Bills G."/>
            <person name="Bluhm B."/>
            <person name="Cannon C."/>
            <person name="Castanera R."/>
            <person name="Culley D."/>
            <person name="Daum C."/>
            <person name="Ezra D."/>
            <person name="Gonzalez J."/>
            <person name="Henrissat B."/>
            <person name="Kuo A."/>
            <person name="Liang C."/>
            <person name="Lipzen A."/>
            <person name="Lutzoni F."/>
            <person name="Magnuson J."/>
            <person name="Mondo S."/>
            <person name="Nolan M."/>
            <person name="Ohm R."/>
            <person name="Pangilinan J."/>
            <person name="Park H.-J."/>
            <person name="Ramirez L."/>
            <person name="Alfaro M."/>
            <person name="Sun H."/>
            <person name="Tritt A."/>
            <person name="Yoshinaga Y."/>
            <person name="Zwiers L.-H."/>
            <person name="Turgeon B."/>
            <person name="Goodwin S."/>
            <person name="Spatafora J."/>
            <person name="Crous P."/>
            <person name="Grigoriev I."/>
        </authorList>
    </citation>
    <scope>NUCLEOTIDE SEQUENCE</scope>
    <source>
        <strain evidence="2">Tuck. ex Michener</strain>
    </source>
</reference>
<feature type="region of interest" description="Disordered" evidence="1">
    <location>
        <begin position="1"/>
        <end position="55"/>
    </location>
</feature>
<dbReference type="EMBL" id="ML991812">
    <property type="protein sequence ID" value="KAF2232856.1"/>
    <property type="molecule type" value="Genomic_DNA"/>
</dbReference>
<feature type="compositionally biased region" description="Low complexity" evidence="1">
    <location>
        <begin position="260"/>
        <end position="273"/>
    </location>
</feature>
<feature type="compositionally biased region" description="Gly residues" evidence="1">
    <location>
        <begin position="164"/>
        <end position="175"/>
    </location>
</feature>
<feature type="compositionally biased region" description="Low complexity" evidence="1">
    <location>
        <begin position="69"/>
        <end position="91"/>
    </location>
</feature>
<proteinExistence type="predicted"/>
<gene>
    <name evidence="2" type="ORF">EV356DRAFT_517188</name>
</gene>
<keyword evidence="3" id="KW-1185">Reference proteome</keyword>
<evidence type="ECO:0000256" key="1">
    <source>
        <dbReference type="SAM" id="MobiDB-lite"/>
    </source>
</evidence>
<feature type="compositionally biased region" description="Polar residues" evidence="1">
    <location>
        <begin position="202"/>
        <end position="212"/>
    </location>
</feature>
<sequence>MAQYQVPHRKPLPSQLAQRQPQHSPNLPPSNTTAPQHQHSRTASSGIMPPITAQNPYQQNNMQQFNTTTRRTLSNATSSTSSTGTGGNTANPSLNRQNTSNSFNHVLRRSTSSRSTATNPRPDSYVALMRKQKATVWCDRAQHEDPRLAAAVRAAKARAVQDLSGGGNYYGGGTGSRSSTGSSGTGGGGGLRSKIRHHGAQKATTYNPTANMTHAGASVPMRLSASEVDEGDSDDVAATAPDSHYVTAAGVVRRGEHQRTGSGRSSVGSGRRVASYGHGRFSQGSTPPNEPMGDLAEETPVPEDYQPRHGDYFSNTSGTGLSGGSGSSSETRENSFGGVGNIPQRVGPPEGKKTEDELRRRGSVDDRSMTLSGMGVGRLVVANPDLSD</sequence>
<dbReference type="Proteomes" id="UP000800092">
    <property type="component" value="Unassembled WGS sequence"/>
</dbReference>
<feature type="compositionally biased region" description="Polar residues" evidence="1">
    <location>
        <begin position="15"/>
        <end position="45"/>
    </location>
</feature>
<accession>A0A6A6H431</accession>
<feature type="region of interest" description="Disordered" evidence="1">
    <location>
        <begin position="247"/>
        <end position="388"/>
    </location>
</feature>
<feature type="region of interest" description="Disordered" evidence="1">
    <location>
        <begin position="163"/>
        <end position="213"/>
    </location>
</feature>
<dbReference type="OrthoDB" id="5385072at2759"/>
<feature type="compositionally biased region" description="Polar residues" evidence="1">
    <location>
        <begin position="92"/>
        <end position="102"/>
    </location>
</feature>
<feature type="compositionally biased region" description="Basic and acidic residues" evidence="1">
    <location>
        <begin position="350"/>
        <end position="368"/>
    </location>
</feature>
<name>A0A6A6H431_VIRVR</name>
<protein>
    <submittedName>
        <fullName evidence="2">Uncharacterized protein</fullName>
    </submittedName>
</protein>
<evidence type="ECO:0000313" key="3">
    <source>
        <dbReference type="Proteomes" id="UP000800092"/>
    </source>
</evidence>